<proteinExistence type="predicted"/>
<reference evidence="1 2" key="1">
    <citation type="submission" date="2019-11" db="EMBL/GenBank/DDBJ databases">
        <title>FDA dAtabase for Regulatory Grade micrObial Sequences (FDA-ARGOS): Supporting development and validation of Infectious Disease Dx tests.</title>
        <authorList>
            <person name="Patel R."/>
            <person name="Rucinski S."/>
            <person name="Tallon L."/>
            <person name="Sadzewicz L."/>
            <person name="Vavikolanu K."/>
            <person name="Mehta A."/>
            <person name="Aluvathingal J."/>
            <person name="Nadendla S."/>
            <person name="Nandy P."/>
            <person name="Geyer C."/>
            <person name="Yan Y."/>
            <person name="Sichtig H."/>
        </authorList>
    </citation>
    <scope>NUCLEOTIDE SEQUENCE [LARGE SCALE GENOMIC DNA]</scope>
    <source>
        <strain evidence="1 2">FDAARGOS_557</strain>
    </source>
</reference>
<accession>A0A6N1MSD5</accession>
<evidence type="ECO:0000313" key="1">
    <source>
        <dbReference type="EMBL" id="QKU20677.1"/>
    </source>
</evidence>
<evidence type="ECO:0000313" key="2">
    <source>
        <dbReference type="Proteomes" id="UP000509126"/>
    </source>
</evidence>
<name>A0A6N1MSD5_ACILW</name>
<dbReference type="Proteomes" id="UP000509126">
    <property type="component" value="Chromosome"/>
</dbReference>
<dbReference type="RefSeq" id="WP_174894236.1">
    <property type="nucleotide sequence ID" value="NZ_CP054803.1"/>
</dbReference>
<sequence length="77" mass="8555">MSGVGLGIQFFLKGIGSMGQLVRIQVELTTRRVLLLTALDAVDKIIHLKITDKLRNKILNRSIKLVPVDHEESTSES</sequence>
<gene>
    <name evidence="1" type="ORF">FOB19_04070</name>
</gene>
<protein>
    <submittedName>
        <fullName evidence="1">Uncharacterized protein</fullName>
    </submittedName>
</protein>
<organism evidence="1 2">
    <name type="scientific">Acinetobacter lwoffii</name>
    <dbReference type="NCBI Taxonomy" id="28090"/>
    <lineage>
        <taxon>Bacteria</taxon>
        <taxon>Pseudomonadati</taxon>
        <taxon>Pseudomonadota</taxon>
        <taxon>Gammaproteobacteria</taxon>
        <taxon>Moraxellales</taxon>
        <taxon>Moraxellaceae</taxon>
        <taxon>Acinetobacter</taxon>
    </lineage>
</organism>
<dbReference type="EMBL" id="CP054803">
    <property type="protein sequence ID" value="QKU20677.1"/>
    <property type="molecule type" value="Genomic_DNA"/>
</dbReference>
<dbReference type="AlphaFoldDB" id="A0A6N1MSD5"/>